<organism evidence="1 2">
    <name type="scientific">Alicyclobacillus fastidiosus</name>
    <dbReference type="NCBI Taxonomy" id="392011"/>
    <lineage>
        <taxon>Bacteria</taxon>
        <taxon>Bacillati</taxon>
        <taxon>Bacillota</taxon>
        <taxon>Bacilli</taxon>
        <taxon>Bacillales</taxon>
        <taxon>Alicyclobacillaceae</taxon>
        <taxon>Alicyclobacillus</taxon>
    </lineage>
</organism>
<dbReference type="EMBL" id="CP104067">
    <property type="protein sequence ID" value="WAH41388.1"/>
    <property type="molecule type" value="Genomic_DNA"/>
</dbReference>
<reference evidence="1" key="1">
    <citation type="submission" date="2022-08" db="EMBL/GenBank/DDBJ databases">
        <title>Alicyclobacillus fastidiosus DSM 17978, complete genome.</title>
        <authorList>
            <person name="Wang Q."/>
            <person name="Cai R."/>
            <person name="Wang Z."/>
        </authorList>
    </citation>
    <scope>NUCLEOTIDE SEQUENCE</scope>
    <source>
        <strain evidence="1">DSM 17978</strain>
    </source>
</reference>
<accession>A0ABY6ZFN4</accession>
<gene>
    <name evidence="1" type="ORF">NZD89_24585</name>
</gene>
<protein>
    <submittedName>
        <fullName evidence="1">Uncharacterized protein</fullName>
    </submittedName>
</protein>
<dbReference type="Proteomes" id="UP001164761">
    <property type="component" value="Chromosome"/>
</dbReference>
<evidence type="ECO:0000313" key="2">
    <source>
        <dbReference type="Proteomes" id="UP001164761"/>
    </source>
</evidence>
<proteinExistence type="predicted"/>
<sequence>MDTRSLSGKSKIEKHSRTVNAWTHIRESDIAVYELNWNLRRRNPLTTEASNEEFK</sequence>
<keyword evidence="2" id="KW-1185">Reference proteome</keyword>
<name>A0ABY6ZFN4_9BACL</name>
<evidence type="ECO:0000313" key="1">
    <source>
        <dbReference type="EMBL" id="WAH41388.1"/>
    </source>
</evidence>